<dbReference type="RefSeq" id="WP_245736237.1">
    <property type="nucleotide sequence ID" value="NZ_FNPH01000001.1"/>
</dbReference>
<evidence type="ECO:0000256" key="8">
    <source>
        <dbReference type="SAM" id="Phobius"/>
    </source>
</evidence>
<feature type="transmembrane region" description="Helical" evidence="8">
    <location>
        <begin position="165"/>
        <end position="186"/>
    </location>
</feature>
<evidence type="ECO:0000256" key="7">
    <source>
        <dbReference type="ARBA" id="ARBA00023136"/>
    </source>
</evidence>
<dbReference type="PANTHER" id="PTHR33908:SF11">
    <property type="entry name" value="MEMBRANE PROTEIN"/>
    <property type="match status" value="1"/>
</dbReference>
<sequence>MSVTARAARHGRPEGLCQTPAVTAWEHRTRFDVSRAAAAATLLGLTGIAFRLWLILTGAPPTNSDEATMGLAALHISQGRDFPIFFYGQHYMGTIEAYLAAPLVAAFGPSPLMLRIPTLLLYAAFLVLAYRLSRRLFTPGFAVATVGLLAFGADRTVKNQLIAGGGYPEVSPAAVALFLLAAALGMRATRRRLPAFAAWGVVAGLLVWNHWLGLPYLAAATAVLIVGCARELWGRAGLVTLVGFGLGAAPLIGHNLVAPLAQSSPVVFFQLNGVTEDAPWPDRLVGGFVEGLPLGTGLCAPSRCEPWQLWWGPVFLVLALVAAGFYLRAASRAERAERVRHATALALVVAGVVSLISYARSPAAGHTPIESARYLSLVLVSVPAVIWPLWRAATRPGPAWRRVAAGAPVAALAATMAAATVLLAAEAPAYAERTRRQDGLVAALERLGVTHFYTEYWSCNRVAFATAERVRCAVLGDELQPGLDRYPPLRDAVAAAAAPAYVAPVPSPFDAAVARHLADAGTPVTVDEVPGYRIYRPATRVAPPQLG</sequence>
<keyword evidence="7 8" id="KW-0472">Membrane</keyword>
<dbReference type="PANTHER" id="PTHR33908">
    <property type="entry name" value="MANNOSYLTRANSFERASE YKCB-RELATED"/>
    <property type="match status" value="1"/>
</dbReference>
<dbReference type="GO" id="GO:0016763">
    <property type="term" value="F:pentosyltransferase activity"/>
    <property type="evidence" value="ECO:0007669"/>
    <property type="project" value="TreeGrafter"/>
</dbReference>
<keyword evidence="3" id="KW-0328">Glycosyltransferase</keyword>
<accession>A0A1H3FIQ6</accession>
<evidence type="ECO:0000256" key="4">
    <source>
        <dbReference type="ARBA" id="ARBA00022679"/>
    </source>
</evidence>
<keyword evidence="4" id="KW-0808">Transferase</keyword>
<keyword evidence="2" id="KW-1003">Cell membrane</keyword>
<keyword evidence="5 8" id="KW-0812">Transmembrane</keyword>
<dbReference type="EMBL" id="FNPH01000001">
    <property type="protein sequence ID" value="SDX90667.1"/>
    <property type="molecule type" value="Genomic_DNA"/>
</dbReference>
<comment type="subcellular location">
    <subcellularLocation>
        <location evidence="1">Cell membrane</location>
        <topology evidence="1">Multi-pass membrane protein</topology>
    </subcellularLocation>
</comment>
<dbReference type="STRING" id="405436.SAMN05444365_10121"/>
<reference evidence="10" key="1">
    <citation type="submission" date="2016-10" db="EMBL/GenBank/DDBJ databases">
        <authorList>
            <person name="Varghese N."/>
            <person name="Submissions S."/>
        </authorList>
    </citation>
    <scope>NUCLEOTIDE SEQUENCE [LARGE SCALE GENOMIC DNA]</scope>
    <source>
        <strain evidence="10">DSM 45245</strain>
    </source>
</reference>
<evidence type="ECO:0000256" key="6">
    <source>
        <dbReference type="ARBA" id="ARBA00022989"/>
    </source>
</evidence>
<dbReference type="AlphaFoldDB" id="A0A1H3FIQ6"/>
<feature type="transmembrane region" description="Helical" evidence="8">
    <location>
        <begin position="402"/>
        <end position="425"/>
    </location>
</feature>
<dbReference type="Proteomes" id="UP000242415">
    <property type="component" value="Unassembled WGS sequence"/>
</dbReference>
<proteinExistence type="predicted"/>
<feature type="transmembrane region" description="Helical" evidence="8">
    <location>
        <begin position="216"/>
        <end position="233"/>
    </location>
</feature>
<evidence type="ECO:0000256" key="2">
    <source>
        <dbReference type="ARBA" id="ARBA00022475"/>
    </source>
</evidence>
<name>A0A1H3FIQ6_9ACTN</name>
<evidence type="ECO:0000313" key="9">
    <source>
        <dbReference type="EMBL" id="SDX90667.1"/>
    </source>
</evidence>
<feature type="transmembrane region" description="Helical" evidence="8">
    <location>
        <begin position="339"/>
        <end position="359"/>
    </location>
</feature>
<dbReference type="InterPro" id="IPR050297">
    <property type="entry name" value="LipidA_mod_glycosyltrf_83"/>
</dbReference>
<feature type="transmembrane region" description="Helical" evidence="8">
    <location>
        <begin position="136"/>
        <end position="153"/>
    </location>
</feature>
<organism evidence="9 10">
    <name type="scientific">Micromonospora pattaloongensis</name>
    <dbReference type="NCBI Taxonomy" id="405436"/>
    <lineage>
        <taxon>Bacteria</taxon>
        <taxon>Bacillati</taxon>
        <taxon>Actinomycetota</taxon>
        <taxon>Actinomycetes</taxon>
        <taxon>Micromonosporales</taxon>
        <taxon>Micromonosporaceae</taxon>
        <taxon>Micromonospora</taxon>
    </lineage>
</organism>
<evidence type="ECO:0008006" key="11">
    <source>
        <dbReference type="Google" id="ProtNLM"/>
    </source>
</evidence>
<feature type="transmembrane region" description="Helical" evidence="8">
    <location>
        <begin position="238"/>
        <end position="257"/>
    </location>
</feature>
<keyword evidence="6 8" id="KW-1133">Transmembrane helix</keyword>
<dbReference type="GO" id="GO:0005886">
    <property type="term" value="C:plasma membrane"/>
    <property type="evidence" value="ECO:0007669"/>
    <property type="project" value="UniProtKB-SubCell"/>
</dbReference>
<evidence type="ECO:0000313" key="10">
    <source>
        <dbReference type="Proteomes" id="UP000242415"/>
    </source>
</evidence>
<evidence type="ECO:0000256" key="1">
    <source>
        <dbReference type="ARBA" id="ARBA00004651"/>
    </source>
</evidence>
<feature type="transmembrane region" description="Helical" evidence="8">
    <location>
        <begin position="371"/>
        <end position="390"/>
    </location>
</feature>
<feature type="transmembrane region" description="Helical" evidence="8">
    <location>
        <begin position="36"/>
        <end position="56"/>
    </location>
</feature>
<evidence type="ECO:0000256" key="5">
    <source>
        <dbReference type="ARBA" id="ARBA00022692"/>
    </source>
</evidence>
<evidence type="ECO:0000256" key="3">
    <source>
        <dbReference type="ARBA" id="ARBA00022676"/>
    </source>
</evidence>
<feature type="transmembrane region" description="Helical" evidence="8">
    <location>
        <begin position="310"/>
        <end position="327"/>
    </location>
</feature>
<feature type="transmembrane region" description="Helical" evidence="8">
    <location>
        <begin position="112"/>
        <end position="129"/>
    </location>
</feature>
<feature type="transmembrane region" description="Helical" evidence="8">
    <location>
        <begin position="193"/>
        <end position="210"/>
    </location>
</feature>
<gene>
    <name evidence="9" type="ORF">SAMN05444365_10121</name>
</gene>
<dbReference type="GO" id="GO:0009103">
    <property type="term" value="P:lipopolysaccharide biosynthetic process"/>
    <property type="evidence" value="ECO:0007669"/>
    <property type="project" value="UniProtKB-ARBA"/>
</dbReference>
<keyword evidence="10" id="KW-1185">Reference proteome</keyword>
<protein>
    <recommendedName>
        <fullName evidence="11">4-amino-4-deoxy-L-arabinose transferase</fullName>
    </recommendedName>
</protein>